<dbReference type="InterPro" id="IPR026170">
    <property type="entry name" value="FAM173A/B"/>
</dbReference>
<gene>
    <name evidence="6" type="ORF">FAZ69_19385</name>
</gene>
<dbReference type="InterPro" id="IPR029063">
    <property type="entry name" value="SAM-dependent_MTases_sf"/>
</dbReference>
<dbReference type="Pfam" id="PF13649">
    <property type="entry name" value="Methyltransf_25"/>
    <property type="match status" value="1"/>
</dbReference>
<organism evidence="6 7">
    <name type="scientific">Trinickia terrae</name>
    <dbReference type="NCBI Taxonomy" id="2571161"/>
    <lineage>
        <taxon>Bacteria</taxon>
        <taxon>Pseudomonadati</taxon>
        <taxon>Pseudomonadota</taxon>
        <taxon>Betaproteobacteria</taxon>
        <taxon>Burkholderiales</taxon>
        <taxon>Burkholderiaceae</taxon>
        <taxon>Trinickia</taxon>
    </lineage>
</organism>
<evidence type="ECO:0000256" key="2">
    <source>
        <dbReference type="ARBA" id="ARBA00022679"/>
    </source>
</evidence>
<dbReference type="GO" id="GO:0032259">
    <property type="term" value="P:methylation"/>
    <property type="evidence" value="ECO:0007669"/>
    <property type="project" value="UniProtKB-KW"/>
</dbReference>
<evidence type="ECO:0000313" key="6">
    <source>
        <dbReference type="EMBL" id="TKC86813.1"/>
    </source>
</evidence>
<accession>A0A4U1I0Y9</accession>
<dbReference type="InterPro" id="IPR041698">
    <property type="entry name" value="Methyltransf_25"/>
</dbReference>
<feature type="transmembrane region" description="Helical" evidence="4">
    <location>
        <begin position="7"/>
        <end position="29"/>
    </location>
</feature>
<keyword evidence="3" id="KW-0949">S-adenosyl-L-methionine</keyword>
<dbReference type="EMBL" id="SWJE01000010">
    <property type="protein sequence ID" value="TKC86813.1"/>
    <property type="molecule type" value="Genomic_DNA"/>
</dbReference>
<protein>
    <submittedName>
        <fullName evidence="6">Class I SAM-dependent methyltransferase</fullName>
    </submittedName>
</protein>
<evidence type="ECO:0000259" key="5">
    <source>
        <dbReference type="Pfam" id="PF13649"/>
    </source>
</evidence>
<keyword evidence="4" id="KW-0472">Membrane</keyword>
<proteinExistence type="predicted"/>
<dbReference type="Gene3D" id="3.40.50.150">
    <property type="entry name" value="Vaccinia Virus protein VP39"/>
    <property type="match status" value="1"/>
</dbReference>
<dbReference type="OrthoDB" id="5611641at2"/>
<sequence>MHSMLNIFATLVLAITAIVAISVLAFYFITGVVPMSSSSAEASDVIALLKQAGLPEHAILYDLGCGWGMLVSALARAFPEAQIRGIEISPFPYWIARLRTRNLPNVRLQRGSFFDCDIRDADAIACYLMIKPMPKLASFLDTTLRPGTPVVSLAFWFRGRQVVAARKGPGLRGAVALYRWPAQRSDEPQRDGADSLVP</sequence>
<evidence type="ECO:0000313" key="7">
    <source>
        <dbReference type="Proteomes" id="UP000305539"/>
    </source>
</evidence>
<evidence type="ECO:0000256" key="1">
    <source>
        <dbReference type="ARBA" id="ARBA00022603"/>
    </source>
</evidence>
<dbReference type="Proteomes" id="UP000305539">
    <property type="component" value="Unassembled WGS sequence"/>
</dbReference>
<reference evidence="6 7" key="1">
    <citation type="submission" date="2019-04" db="EMBL/GenBank/DDBJ databases">
        <title>Trinickia sp. 7GSK02, isolated from subtropical forest soil.</title>
        <authorList>
            <person name="Gao Z.-H."/>
            <person name="Qiu L.-H."/>
        </authorList>
    </citation>
    <scope>NUCLEOTIDE SEQUENCE [LARGE SCALE GENOMIC DNA]</scope>
    <source>
        <strain evidence="6 7">7GSK02</strain>
    </source>
</reference>
<keyword evidence="7" id="KW-1185">Reference proteome</keyword>
<evidence type="ECO:0000256" key="3">
    <source>
        <dbReference type="ARBA" id="ARBA00022691"/>
    </source>
</evidence>
<dbReference type="AlphaFoldDB" id="A0A4U1I0Y9"/>
<keyword evidence="1 6" id="KW-0489">Methyltransferase</keyword>
<keyword evidence="2 6" id="KW-0808">Transferase</keyword>
<dbReference type="GO" id="GO:0016279">
    <property type="term" value="F:protein-lysine N-methyltransferase activity"/>
    <property type="evidence" value="ECO:0007669"/>
    <property type="project" value="InterPro"/>
</dbReference>
<keyword evidence="4" id="KW-0812">Transmembrane</keyword>
<dbReference type="PANTHER" id="PTHR13610">
    <property type="entry name" value="METHYLTRANSFERASE DOMAIN-CONTAINING PROTEIN"/>
    <property type="match status" value="1"/>
</dbReference>
<comment type="caution">
    <text evidence="6">The sequence shown here is derived from an EMBL/GenBank/DDBJ whole genome shotgun (WGS) entry which is preliminary data.</text>
</comment>
<keyword evidence="4" id="KW-1133">Transmembrane helix</keyword>
<evidence type="ECO:0000256" key="4">
    <source>
        <dbReference type="SAM" id="Phobius"/>
    </source>
</evidence>
<feature type="domain" description="Methyltransferase" evidence="5">
    <location>
        <begin position="62"/>
        <end position="140"/>
    </location>
</feature>
<name>A0A4U1I0Y9_9BURK</name>
<dbReference type="SUPFAM" id="SSF53335">
    <property type="entry name" value="S-adenosyl-L-methionine-dependent methyltransferases"/>
    <property type="match status" value="1"/>
</dbReference>
<dbReference type="PANTHER" id="PTHR13610:SF11">
    <property type="entry name" value="METHYLTRANSFERASE DOMAIN-CONTAINING PROTEIN"/>
    <property type="match status" value="1"/>
</dbReference>